<gene>
    <name evidence="1" type="ORF">ACOLOM_LOCUS288</name>
</gene>
<evidence type="ECO:0000313" key="1">
    <source>
        <dbReference type="EMBL" id="CAG8441978.1"/>
    </source>
</evidence>
<name>A0ACA9JY34_9GLOM</name>
<sequence length="1023" mass="115733">MTNEDRVKEQRRMWGIKVDQSSIVSDARPVKRTRLEQDASNSYGGSLPLSPFGRPIVDRGLPQILRPGPEVFTVSPRPSSCDDERNTLKFNQELLNNFGGTLSLSPSTNSSLSTPNFQQRFILMSPAFKAGQIIDPVNFSPEAKCLPSTVSAHSLQTQRISLPETSAPKETIDETNRNLCWGMIETLALILYERRNGGHEEEEEVQLKREVTAKNKGQYTMIRVTKDGEPFGVVKQEMANVLAPLMDEKLIWTEAFIRNSAKEMMIPLRIIIYGPPKNTEAISTHLYERGVLLSKPVVFNCATRYLNPHDPPLRGSQLSKKNAPGSYGDHYHGGSSTTTTRTSKETKNQIDKHQKQALYFLLEREKYNDFTDDETNALTSLWRTRTSAGRLTVYYNVVTNDETKSKPVQMRGGIVADDMGLGKTIQIIALVLGTQKEAIEFSQRSSSCDSFCAININQSSAQSKSDFGFDVPTMKSRGTLIVCPLSTVSNWEDQLTHHVQQGSLSFYVYHGGARISDPSLLIDYDIVITTYNVSGSEFSRESKNKIPSALQRIHWFRVVLDEAHIIKDVATIQSKAACSLKAERRWCLTGTPIQNKADDLFALVKFLHMVPFNIKENWTSYILRPIRSFDPVGISRLQTLMKCITLRRTKMINGKSLLSLPPRNDHIRYLELSEYERRLYKMHFAQLKQFERLEENNIMRHYANILQSLLRLRQICAHFALVKETELRGNFEVENGASGLTSSKAMTILNVFKESGMDQCGSCMQELTQRSVVTKCEHLFCMECAARVMSEILNFGSDKTVACPLCGLELGSSDVIEVSDDVIEVSDSKDYEDHLSRANPDRNSHSTKVKALIGDLVQAKIDGIKSVVFSQWTRMLDLIEDALIENNIMFTRLDGAMTRAERTQNMETFRKQDDVGVILISLKAGGVGLNLTVAQRVYLMDPFWNPSVENQAIDRIHRLGQTCTVDTFSALMFNYLRKKDSVEETILKLQERKLQLAELTLSEKLSKQEITRRRIEDLISLFK</sequence>
<keyword evidence="2" id="KW-1185">Reference proteome</keyword>
<comment type="caution">
    <text evidence="1">The sequence shown here is derived from an EMBL/GenBank/DDBJ whole genome shotgun (WGS) entry which is preliminary data.</text>
</comment>
<proteinExistence type="predicted"/>
<evidence type="ECO:0000313" key="2">
    <source>
        <dbReference type="Proteomes" id="UP000789525"/>
    </source>
</evidence>
<accession>A0ACA9JY34</accession>
<dbReference type="Proteomes" id="UP000789525">
    <property type="component" value="Unassembled WGS sequence"/>
</dbReference>
<protein>
    <submittedName>
        <fullName evidence="1">15256_t:CDS:1</fullName>
    </submittedName>
</protein>
<dbReference type="EMBL" id="CAJVPT010000283">
    <property type="protein sequence ID" value="CAG8441978.1"/>
    <property type="molecule type" value="Genomic_DNA"/>
</dbReference>
<reference evidence="1" key="1">
    <citation type="submission" date="2021-06" db="EMBL/GenBank/DDBJ databases">
        <authorList>
            <person name="Kallberg Y."/>
            <person name="Tangrot J."/>
            <person name="Rosling A."/>
        </authorList>
    </citation>
    <scope>NUCLEOTIDE SEQUENCE</scope>
    <source>
        <strain evidence="1">CL356</strain>
    </source>
</reference>
<organism evidence="1 2">
    <name type="scientific">Acaulospora colombiana</name>
    <dbReference type="NCBI Taxonomy" id="27376"/>
    <lineage>
        <taxon>Eukaryota</taxon>
        <taxon>Fungi</taxon>
        <taxon>Fungi incertae sedis</taxon>
        <taxon>Mucoromycota</taxon>
        <taxon>Glomeromycotina</taxon>
        <taxon>Glomeromycetes</taxon>
        <taxon>Diversisporales</taxon>
        <taxon>Acaulosporaceae</taxon>
        <taxon>Acaulospora</taxon>
    </lineage>
</organism>